<protein>
    <recommendedName>
        <fullName evidence="3">DUF4352 domain-containing protein</fullName>
    </recommendedName>
</protein>
<dbReference type="RefSeq" id="WP_203836014.1">
    <property type="nucleotide sequence ID" value="NZ_BAAATV010000003.1"/>
</dbReference>
<name>A0ABQ3ZJI4_9ACTN</name>
<dbReference type="Proteomes" id="UP000603200">
    <property type="component" value="Unassembled WGS sequence"/>
</dbReference>
<sequence length="228" mass="24444">MAVVVGVAVVAGIGTVVTRAGHSPAVDAPGIVAGRSSWPDWSPTSSPVLPAAPVFPAAPARTPDPLPVWDAPAPVSVDEALPVSGDVLMRGDSGERMGISIMGVEDPAVLTFTRQPLDKELEPAAGYRLVAVRVLVQNEGPVPFLPTVEKHTWLIDSKGRKYARNTVMTKAQDTRPLTRLQPPDPGSSGRYAAARMIVFQIRNGVRPVRFRLSLHPGMARKTQDWLVR</sequence>
<dbReference type="EMBL" id="BOMN01000023">
    <property type="protein sequence ID" value="GIE18753.1"/>
    <property type="molecule type" value="Genomic_DNA"/>
</dbReference>
<keyword evidence="2" id="KW-1185">Reference proteome</keyword>
<reference evidence="1 2" key="1">
    <citation type="submission" date="2021-01" db="EMBL/GenBank/DDBJ databases">
        <title>Whole genome shotgun sequence of Actinoplanes humidus NBRC 14915.</title>
        <authorList>
            <person name="Komaki H."/>
            <person name="Tamura T."/>
        </authorList>
    </citation>
    <scope>NUCLEOTIDE SEQUENCE [LARGE SCALE GENOMIC DNA]</scope>
    <source>
        <strain evidence="1 2">NBRC 14915</strain>
    </source>
</reference>
<evidence type="ECO:0000313" key="2">
    <source>
        <dbReference type="Proteomes" id="UP000603200"/>
    </source>
</evidence>
<comment type="caution">
    <text evidence="1">The sequence shown here is derived from an EMBL/GenBank/DDBJ whole genome shotgun (WGS) entry which is preliminary data.</text>
</comment>
<accession>A0ABQ3ZJI4</accession>
<organism evidence="1 2">
    <name type="scientific">Winogradskya humida</name>
    <dbReference type="NCBI Taxonomy" id="113566"/>
    <lineage>
        <taxon>Bacteria</taxon>
        <taxon>Bacillati</taxon>
        <taxon>Actinomycetota</taxon>
        <taxon>Actinomycetes</taxon>
        <taxon>Micromonosporales</taxon>
        <taxon>Micromonosporaceae</taxon>
        <taxon>Winogradskya</taxon>
    </lineage>
</organism>
<evidence type="ECO:0008006" key="3">
    <source>
        <dbReference type="Google" id="ProtNLM"/>
    </source>
</evidence>
<evidence type="ECO:0000313" key="1">
    <source>
        <dbReference type="EMBL" id="GIE18753.1"/>
    </source>
</evidence>
<proteinExistence type="predicted"/>
<gene>
    <name evidence="1" type="ORF">Ahu01nite_018550</name>
</gene>